<protein>
    <submittedName>
        <fullName evidence="1">Uncharacterized protein</fullName>
    </submittedName>
</protein>
<accession>A0A0D8I974</accession>
<dbReference type="OrthoDB" id="9875416at2"/>
<dbReference type="PATRIC" id="fig|84022.5.peg.669"/>
<dbReference type="AlphaFoldDB" id="A0A0D8I974"/>
<keyword evidence="2" id="KW-1185">Reference proteome</keyword>
<reference evidence="1 2" key="1">
    <citation type="submission" date="2014-10" db="EMBL/GenBank/DDBJ databases">
        <title>Genome sequence of Clostridium aceticum DSM 1496.</title>
        <authorList>
            <person name="Poehlein A."/>
            <person name="Schiel-Bengelsdorf B."/>
            <person name="Gottschalk G."/>
            <person name="Duerre P."/>
            <person name="Daniel R."/>
        </authorList>
    </citation>
    <scope>NUCLEOTIDE SEQUENCE [LARGE SCALE GENOMIC DNA]</scope>
    <source>
        <strain evidence="1 2">DSM 1496</strain>
    </source>
</reference>
<dbReference type="Proteomes" id="UP000035704">
    <property type="component" value="Chromosome"/>
</dbReference>
<dbReference type="KEGG" id="cace:CACET_c27330"/>
<evidence type="ECO:0000313" key="1">
    <source>
        <dbReference type="EMBL" id="AKL96178.1"/>
    </source>
</evidence>
<organism evidence="1 2">
    <name type="scientific">Clostridium aceticum</name>
    <dbReference type="NCBI Taxonomy" id="84022"/>
    <lineage>
        <taxon>Bacteria</taxon>
        <taxon>Bacillati</taxon>
        <taxon>Bacillota</taxon>
        <taxon>Clostridia</taxon>
        <taxon>Eubacteriales</taxon>
        <taxon>Clostridiaceae</taxon>
        <taxon>Clostridium</taxon>
    </lineage>
</organism>
<dbReference type="RefSeq" id="WP_044825212.1">
    <property type="nucleotide sequence ID" value="NZ_CP009687.1"/>
</dbReference>
<sequence length="113" mass="13554">MEDIETGKSEVLKSILLLKKDIKKEFEKTNSNTIDEKIYYYNNLKCINVFQELFIIAYNTKEENLHNSFVKITKNLIESCKVHKHLEKSSWDVYMETYKNIDKIIRKAFCYET</sequence>
<name>A0A0D8I974_9CLOT</name>
<gene>
    <name evidence="1" type="ORF">CACET_c27330</name>
</gene>
<evidence type="ECO:0000313" key="2">
    <source>
        <dbReference type="Proteomes" id="UP000035704"/>
    </source>
</evidence>
<dbReference type="EMBL" id="CP009687">
    <property type="protein sequence ID" value="AKL96178.1"/>
    <property type="molecule type" value="Genomic_DNA"/>
</dbReference>
<proteinExistence type="predicted"/>